<evidence type="ECO:0000313" key="6">
    <source>
        <dbReference type="Proteomes" id="UP000492821"/>
    </source>
</evidence>
<comment type="similarity">
    <text evidence="2 4">Belongs to the acetyltransferase family. GNA1 subfamily.</text>
</comment>
<dbReference type="InterPro" id="IPR039143">
    <property type="entry name" value="GNPNAT1-like"/>
</dbReference>
<dbReference type="Proteomes" id="UP000492821">
    <property type="component" value="Unassembled WGS sequence"/>
</dbReference>
<keyword evidence="4" id="KW-0808">Transferase</keyword>
<dbReference type="UniPathway" id="UPA00113">
    <property type="reaction ID" value="UER00529"/>
</dbReference>
<evidence type="ECO:0000259" key="5">
    <source>
        <dbReference type="PROSITE" id="PS51186"/>
    </source>
</evidence>
<evidence type="ECO:0000256" key="1">
    <source>
        <dbReference type="ARBA" id="ARBA00004832"/>
    </source>
</evidence>
<evidence type="ECO:0000256" key="2">
    <source>
        <dbReference type="ARBA" id="ARBA00006048"/>
    </source>
</evidence>
<keyword evidence="6" id="KW-1185">Reference proteome</keyword>
<proteinExistence type="inferred from homology"/>
<reference evidence="7" key="2">
    <citation type="submission" date="2020-10" db="UniProtKB">
        <authorList>
            <consortium name="WormBaseParasite"/>
        </authorList>
    </citation>
    <scope>IDENTIFICATION</scope>
</reference>
<dbReference type="GO" id="GO:0006048">
    <property type="term" value="P:UDP-N-acetylglucosamine biosynthetic process"/>
    <property type="evidence" value="ECO:0007669"/>
    <property type="project" value="UniProtKB-UniRule"/>
</dbReference>
<protein>
    <recommendedName>
        <fullName evidence="4">Glucosamine 6-phosphate N-acetyltransferase</fullName>
        <ecNumber evidence="4">2.3.1.4</ecNumber>
    </recommendedName>
</protein>
<dbReference type="PANTHER" id="PTHR13355:SF11">
    <property type="entry name" value="GLUCOSAMINE 6-PHOSPHATE N-ACETYLTRANSFERASE"/>
    <property type="match status" value="1"/>
</dbReference>
<dbReference type="CDD" id="cd04301">
    <property type="entry name" value="NAT_SF"/>
    <property type="match status" value="1"/>
</dbReference>
<comment type="pathway">
    <text evidence="1 4">Nucleotide-sugar biosynthesis; UDP-N-acetyl-alpha-D-glucosamine biosynthesis; N-acetyl-alpha-D-glucosamine 1-phosphate from alpha-D-glucosamine 6-phosphate (route I): step 1/2.</text>
</comment>
<dbReference type="Gene3D" id="3.40.630.30">
    <property type="match status" value="1"/>
</dbReference>
<evidence type="ECO:0000256" key="3">
    <source>
        <dbReference type="ARBA" id="ARBA00048964"/>
    </source>
</evidence>
<dbReference type="InterPro" id="IPR000182">
    <property type="entry name" value="GNAT_dom"/>
</dbReference>
<feature type="domain" description="N-acetyltransferase" evidence="5">
    <location>
        <begin position="30"/>
        <end position="178"/>
    </location>
</feature>
<dbReference type="SUPFAM" id="SSF55729">
    <property type="entry name" value="Acyl-CoA N-acyltransferases (Nat)"/>
    <property type="match status" value="1"/>
</dbReference>
<dbReference type="PANTHER" id="PTHR13355">
    <property type="entry name" value="GLUCOSAMINE 6-PHOSPHATE N-ACETYLTRANSFERASE"/>
    <property type="match status" value="1"/>
</dbReference>
<dbReference type="EC" id="2.3.1.4" evidence="4"/>
<organism evidence="6 7">
    <name type="scientific">Panagrellus redivivus</name>
    <name type="common">Microworm</name>
    <dbReference type="NCBI Taxonomy" id="6233"/>
    <lineage>
        <taxon>Eukaryota</taxon>
        <taxon>Metazoa</taxon>
        <taxon>Ecdysozoa</taxon>
        <taxon>Nematoda</taxon>
        <taxon>Chromadorea</taxon>
        <taxon>Rhabditida</taxon>
        <taxon>Tylenchina</taxon>
        <taxon>Panagrolaimomorpha</taxon>
        <taxon>Panagrolaimoidea</taxon>
        <taxon>Panagrolaimidae</taxon>
        <taxon>Panagrellus</taxon>
    </lineage>
</organism>
<evidence type="ECO:0000256" key="4">
    <source>
        <dbReference type="RuleBase" id="RU365086"/>
    </source>
</evidence>
<dbReference type="WBParaSite" id="Pan_g3589.t1">
    <property type="protein sequence ID" value="Pan_g3589.t1"/>
    <property type="gene ID" value="Pan_g3589"/>
</dbReference>
<name>A0A7E4VVG7_PANRE</name>
<dbReference type="AlphaFoldDB" id="A0A7E4VVG7"/>
<dbReference type="Pfam" id="PF00583">
    <property type="entry name" value="Acetyltransf_1"/>
    <property type="match status" value="1"/>
</dbReference>
<dbReference type="InterPro" id="IPR016181">
    <property type="entry name" value="Acyl_CoA_acyltransferase"/>
</dbReference>
<evidence type="ECO:0000313" key="7">
    <source>
        <dbReference type="WBParaSite" id="Pan_g3589.t1"/>
    </source>
</evidence>
<dbReference type="GO" id="GO:0004343">
    <property type="term" value="F:glucosamine 6-phosphate N-acetyltransferase activity"/>
    <property type="evidence" value="ECO:0007669"/>
    <property type="project" value="UniProtKB-UniRule"/>
</dbReference>
<sequence>MTNGDLSVSEPMFPQSQLTPHIPETFPKDFTIRALSRDDINNVKASGYLDLLSQLTSVGAPDSDVLNARYSSMADTKPLSYYVVVIVNSANKIVGSATLVLEWKFIHEAGSRGRVEDVVVDKDHRQHGFGGLLIKTLVSLARSLGVYKLSLECKDELIPFYGKFGFVKDVNFLVQRFD</sequence>
<dbReference type="PROSITE" id="PS51186">
    <property type="entry name" value="GNAT"/>
    <property type="match status" value="1"/>
</dbReference>
<accession>A0A7E4VVG7</accession>
<reference evidence="6" key="1">
    <citation type="journal article" date="2013" name="Genetics">
        <title>The draft genome and transcriptome of Panagrellus redivivus are shaped by the harsh demands of a free-living lifestyle.</title>
        <authorList>
            <person name="Srinivasan J."/>
            <person name="Dillman A.R."/>
            <person name="Macchietto M.G."/>
            <person name="Heikkinen L."/>
            <person name="Lakso M."/>
            <person name="Fracchia K.M."/>
            <person name="Antoshechkin I."/>
            <person name="Mortazavi A."/>
            <person name="Wong G."/>
            <person name="Sternberg P.W."/>
        </authorList>
    </citation>
    <scope>NUCLEOTIDE SEQUENCE [LARGE SCALE GENOMIC DNA]</scope>
    <source>
        <strain evidence="6">MT8872</strain>
    </source>
</reference>
<comment type="catalytic activity">
    <reaction evidence="3 4">
        <text>D-glucosamine 6-phosphate + acetyl-CoA = N-acetyl-D-glucosamine 6-phosphate + CoA + H(+)</text>
        <dbReference type="Rhea" id="RHEA:10292"/>
        <dbReference type="ChEBI" id="CHEBI:15378"/>
        <dbReference type="ChEBI" id="CHEBI:57287"/>
        <dbReference type="ChEBI" id="CHEBI:57288"/>
        <dbReference type="ChEBI" id="CHEBI:57513"/>
        <dbReference type="ChEBI" id="CHEBI:58725"/>
        <dbReference type="EC" id="2.3.1.4"/>
    </reaction>
</comment>
<keyword evidence="4" id="KW-0012">Acyltransferase</keyword>